<proteinExistence type="predicted"/>
<keyword evidence="1" id="KW-0812">Transmembrane</keyword>
<keyword evidence="3" id="KW-1185">Reference proteome</keyword>
<accession>A0A1H3JGC8</accession>
<protein>
    <recommendedName>
        <fullName evidence="4">YhgE/Pip N-terminal domain-containing protein</fullName>
    </recommendedName>
</protein>
<evidence type="ECO:0000313" key="3">
    <source>
        <dbReference type="Proteomes" id="UP000183918"/>
    </source>
</evidence>
<name>A0A1H3JGC8_9FIRM</name>
<keyword evidence="1" id="KW-1133">Transmembrane helix</keyword>
<dbReference type="eggNOG" id="COG1511">
    <property type="taxonomic scope" value="Bacteria"/>
</dbReference>
<dbReference type="EMBL" id="FNPG01000016">
    <property type="protein sequence ID" value="SDY38629.1"/>
    <property type="molecule type" value="Genomic_DNA"/>
</dbReference>
<dbReference type="RefSeq" id="WP_074717513.1">
    <property type="nucleotide sequence ID" value="NZ_FNPG01000016.1"/>
</dbReference>
<feature type="transmembrane region" description="Helical" evidence="1">
    <location>
        <begin position="736"/>
        <end position="757"/>
    </location>
</feature>
<dbReference type="STRING" id="1122142.SAMN02910414_01435"/>
<sequence length="766" mass="84479">MRRDKILSCIIGVCVALFCGTIGYLFGAQGFNINQKARALKSPVTITKEIKEKGFNTKKIALVNADEAVVQGGKTINYADKLISGMPKNFESVSLEMAKDGVKNGNYGAYIIIPSTFSQSVVSINSTPKPVDLQYKISSKITKTSQVDVVYDVINFEKKLNAGMSYMYISSILNEFHNTQDGASVVMGNDQKDKQALLAITPTDLTTLVQTPDLPESAMNPMPQIDTKSCDTAIDDINTNYTYYISLGQKDLDKLKESGNELVNKWTGEPKGNPIPASSNVAPNPFLPPVPEHQNNKPVNYDAQLETVLKQVDEYNANLEKFEKSYYSNLIKANANIAACNNQYADIVSNYNGHLEDVRKHTSDVVFDTLSKEGGKVTISYKDGNLLVDDAKTNAYDSSLTNDVNSYSKDLEKMITESGDKELIEKYNSYKSNPENASKVAAVDQLRNNPDVAVVNKAGVTAQINESVNSALLNKSASKDAVTKAVSDALPQNFDDSIDVNGAKTTVRDCLKSTDELLTKQTKNQSTGQQNANGVIEKFDREGLKSNIKNNLLNTVISDSSKTQIGMNEGLRSFVADVNKFNLGSYIDTEKLGTSFDLARSKNQEIQKTYEENFLANQKYISDLTMDSQNNIFKMQESIHQANDTSNANVESLLNGAIGVKDSSIKENSDILMGITQKLPYTRLGELEATNTYKFITSPAKLRKDKKSLSKGSGIISNITRDTVNDKNSYINMKNILYIILVLLCIGFVTYVVKIAMHKEQEEEIF</sequence>
<dbReference type="AlphaFoldDB" id="A0A1H3JGC8"/>
<reference evidence="2 3" key="1">
    <citation type="submission" date="2016-10" db="EMBL/GenBank/DDBJ databases">
        <authorList>
            <person name="de Groot N.N."/>
        </authorList>
    </citation>
    <scope>NUCLEOTIDE SEQUENCE [LARGE SCALE GENOMIC DNA]</scope>
    <source>
        <strain evidence="2 3">DSM 14045</strain>
    </source>
</reference>
<organism evidence="2 3">
    <name type="scientific">Lachnobacterium bovis DSM 14045</name>
    <dbReference type="NCBI Taxonomy" id="1122142"/>
    <lineage>
        <taxon>Bacteria</taxon>
        <taxon>Bacillati</taxon>
        <taxon>Bacillota</taxon>
        <taxon>Clostridia</taxon>
        <taxon>Lachnospirales</taxon>
        <taxon>Lachnospiraceae</taxon>
        <taxon>Lachnobacterium</taxon>
    </lineage>
</organism>
<gene>
    <name evidence="2" type="ORF">SAMN02910414_01435</name>
</gene>
<dbReference type="OrthoDB" id="2057711at2"/>
<evidence type="ECO:0008006" key="4">
    <source>
        <dbReference type="Google" id="ProtNLM"/>
    </source>
</evidence>
<evidence type="ECO:0000313" key="2">
    <source>
        <dbReference type="EMBL" id="SDY38629.1"/>
    </source>
</evidence>
<keyword evidence="1" id="KW-0472">Membrane</keyword>
<evidence type="ECO:0000256" key="1">
    <source>
        <dbReference type="SAM" id="Phobius"/>
    </source>
</evidence>
<dbReference type="Proteomes" id="UP000183918">
    <property type="component" value="Unassembled WGS sequence"/>
</dbReference>